<feature type="signal peptide" evidence="1">
    <location>
        <begin position="1"/>
        <end position="16"/>
    </location>
</feature>
<reference evidence="2" key="1">
    <citation type="journal article" date="2021" name="Nat. Commun.">
        <title>Genetic determinants of endophytism in the Arabidopsis root mycobiome.</title>
        <authorList>
            <person name="Mesny F."/>
            <person name="Miyauchi S."/>
            <person name="Thiergart T."/>
            <person name="Pickel B."/>
            <person name="Atanasova L."/>
            <person name="Karlsson M."/>
            <person name="Huettel B."/>
            <person name="Barry K.W."/>
            <person name="Haridas S."/>
            <person name="Chen C."/>
            <person name="Bauer D."/>
            <person name="Andreopoulos W."/>
            <person name="Pangilinan J."/>
            <person name="LaButti K."/>
            <person name="Riley R."/>
            <person name="Lipzen A."/>
            <person name="Clum A."/>
            <person name="Drula E."/>
            <person name="Henrissat B."/>
            <person name="Kohler A."/>
            <person name="Grigoriev I.V."/>
            <person name="Martin F.M."/>
            <person name="Hacquard S."/>
        </authorList>
    </citation>
    <scope>NUCLEOTIDE SEQUENCE</scope>
    <source>
        <strain evidence="2">MPI-CAGE-AT-0016</strain>
    </source>
</reference>
<proteinExistence type="predicted"/>
<dbReference type="EMBL" id="JAGPXD010000001">
    <property type="protein sequence ID" value="KAH7376611.1"/>
    <property type="molecule type" value="Genomic_DNA"/>
</dbReference>
<comment type="caution">
    <text evidence="2">The sequence shown here is derived from an EMBL/GenBank/DDBJ whole genome shotgun (WGS) entry which is preliminary data.</text>
</comment>
<dbReference type="Proteomes" id="UP000813385">
    <property type="component" value="Unassembled WGS sequence"/>
</dbReference>
<accession>A0A8K0TUU7</accession>
<name>A0A8K0TUU7_9PEZI</name>
<dbReference type="AlphaFoldDB" id="A0A8K0TUU7"/>
<evidence type="ECO:0000313" key="3">
    <source>
        <dbReference type="Proteomes" id="UP000813385"/>
    </source>
</evidence>
<keyword evidence="1" id="KW-0732">Signal</keyword>
<gene>
    <name evidence="2" type="ORF">B0T11DRAFT_294087</name>
</gene>
<evidence type="ECO:0000313" key="2">
    <source>
        <dbReference type="EMBL" id="KAH7376611.1"/>
    </source>
</evidence>
<sequence>MLFLPAFLTLLGSVSAVDIWLNFQTTNCRGSGSVLCPGLEPNTCCSVPGRTGNPYTSVTVMHIPSVWNLDCRGHAGNYCGPIRELQTSNGRNTVCLGRGPFGGGGYGFWNGRVAATAESAAEGNCTRPSIVSLGDGTQYDVADLNDDDFNEMILLLTSSFHSFDIVEADGISDDVPEKFNINKLDEASLLPRYY</sequence>
<keyword evidence="3" id="KW-1185">Reference proteome</keyword>
<feature type="chain" id="PRO_5035437051" evidence="1">
    <location>
        <begin position="17"/>
        <end position="194"/>
    </location>
</feature>
<evidence type="ECO:0000256" key="1">
    <source>
        <dbReference type="SAM" id="SignalP"/>
    </source>
</evidence>
<organism evidence="2 3">
    <name type="scientific">Plectosphaerella cucumerina</name>
    <dbReference type="NCBI Taxonomy" id="40658"/>
    <lineage>
        <taxon>Eukaryota</taxon>
        <taxon>Fungi</taxon>
        <taxon>Dikarya</taxon>
        <taxon>Ascomycota</taxon>
        <taxon>Pezizomycotina</taxon>
        <taxon>Sordariomycetes</taxon>
        <taxon>Hypocreomycetidae</taxon>
        <taxon>Glomerellales</taxon>
        <taxon>Plectosphaerellaceae</taxon>
        <taxon>Plectosphaerella</taxon>
    </lineage>
</organism>
<protein>
    <submittedName>
        <fullName evidence="2">Uncharacterized protein</fullName>
    </submittedName>
</protein>
<dbReference type="OrthoDB" id="5383526at2759"/>